<feature type="domain" description="Glycosyl transferase family 1" evidence="1">
    <location>
        <begin position="3"/>
        <end position="133"/>
    </location>
</feature>
<evidence type="ECO:0000313" key="2">
    <source>
        <dbReference type="EMBL" id="OGH69780.1"/>
    </source>
</evidence>
<accession>A0A1F6MDZ4</accession>
<evidence type="ECO:0000313" key="3">
    <source>
        <dbReference type="Proteomes" id="UP000177457"/>
    </source>
</evidence>
<organism evidence="2 3">
    <name type="scientific">Candidatus Magasanikbacteria bacterium RIFCSPHIGHO2_02_FULL_51_14</name>
    <dbReference type="NCBI Taxonomy" id="1798683"/>
    <lineage>
        <taxon>Bacteria</taxon>
        <taxon>Candidatus Magasanikiibacteriota</taxon>
    </lineage>
</organism>
<dbReference type="SUPFAM" id="SSF53756">
    <property type="entry name" value="UDP-Glycosyltransferase/glycogen phosphorylase"/>
    <property type="match status" value="1"/>
</dbReference>
<dbReference type="STRING" id="1798683.A3C90_02020"/>
<proteinExistence type="predicted"/>
<dbReference type="Gene3D" id="3.40.50.2000">
    <property type="entry name" value="Glycogen Phosphorylase B"/>
    <property type="match status" value="2"/>
</dbReference>
<dbReference type="Proteomes" id="UP000177457">
    <property type="component" value="Unassembled WGS sequence"/>
</dbReference>
<dbReference type="Pfam" id="PF00534">
    <property type="entry name" value="Glycos_transf_1"/>
    <property type="match status" value="1"/>
</dbReference>
<gene>
    <name evidence="2" type="ORF">A3C90_02020</name>
</gene>
<evidence type="ECO:0000259" key="1">
    <source>
        <dbReference type="Pfam" id="PF00534"/>
    </source>
</evidence>
<dbReference type="PANTHER" id="PTHR12526:SF630">
    <property type="entry name" value="GLYCOSYLTRANSFERASE"/>
    <property type="match status" value="1"/>
</dbReference>
<sequence length="157" mass="17871">MAALKELKNADWTLDIIGEGVEKETIQKKIRDYQLDRRVHLLPPTLDVPEIMALHDIMLMPSRWEGLGIAAMEAMAAGRVVIASRVGGLPEVITHEKNGFLVPPEDPQALALRITYCFEHPDHCKEIAAQARKDARRFDVKNMVREYEQVYRALAKR</sequence>
<protein>
    <recommendedName>
        <fullName evidence="1">Glycosyl transferase family 1 domain-containing protein</fullName>
    </recommendedName>
</protein>
<comment type="caution">
    <text evidence="2">The sequence shown here is derived from an EMBL/GenBank/DDBJ whole genome shotgun (WGS) entry which is preliminary data.</text>
</comment>
<dbReference type="EMBL" id="MFQE01000063">
    <property type="protein sequence ID" value="OGH69780.1"/>
    <property type="molecule type" value="Genomic_DNA"/>
</dbReference>
<name>A0A1F6MDZ4_9BACT</name>
<dbReference type="InterPro" id="IPR001296">
    <property type="entry name" value="Glyco_trans_1"/>
</dbReference>
<reference evidence="2 3" key="1">
    <citation type="journal article" date="2016" name="Nat. Commun.">
        <title>Thousands of microbial genomes shed light on interconnected biogeochemical processes in an aquifer system.</title>
        <authorList>
            <person name="Anantharaman K."/>
            <person name="Brown C.T."/>
            <person name="Hug L.A."/>
            <person name="Sharon I."/>
            <person name="Castelle C.J."/>
            <person name="Probst A.J."/>
            <person name="Thomas B.C."/>
            <person name="Singh A."/>
            <person name="Wilkins M.J."/>
            <person name="Karaoz U."/>
            <person name="Brodie E.L."/>
            <person name="Williams K.H."/>
            <person name="Hubbard S.S."/>
            <person name="Banfield J.F."/>
        </authorList>
    </citation>
    <scope>NUCLEOTIDE SEQUENCE [LARGE SCALE GENOMIC DNA]</scope>
</reference>
<dbReference type="AlphaFoldDB" id="A0A1F6MDZ4"/>
<dbReference type="GO" id="GO:0016757">
    <property type="term" value="F:glycosyltransferase activity"/>
    <property type="evidence" value="ECO:0007669"/>
    <property type="project" value="InterPro"/>
</dbReference>
<dbReference type="PANTHER" id="PTHR12526">
    <property type="entry name" value="GLYCOSYLTRANSFERASE"/>
    <property type="match status" value="1"/>
</dbReference>